<evidence type="ECO:0000313" key="2">
    <source>
        <dbReference type="EMBL" id="KUJ53948.1"/>
    </source>
</evidence>
<keyword evidence="1" id="KW-0732">Signal</keyword>
<gene>
    <name evidence="2" type="ORF">AR686_18520</name>
</gene>
<protein>
    <submittedName>
        <fullName evidence="2">Uncharacterized protein</fullName>
    </submittedName>
</protein>
<evidence type="ECO:0000256" key="1">
    <source>
        <dbReference type="SAM" id="SignalP"/>
    </source>
</evidence>
<accession>A0A101CD22</accession>
<sequence length="265" mass="29247">MKATLYVLLTLFAINLNAQVGINTQTPETTFDVVGKPNDTSHHDGIIPPRITGDQLANKFYTQAKKGAVVFATAPASNLSGQVINISESGMYYFDGNVWQNFAKEKQPVEYRIVLTFDPNSTAALTATSTWSAPVNYSGNNSHAYLTSSKYYTIGTKNFGGLKGAVLFRKVQGIVNVWFQMYRSSDSAPITGNAFISIASIYSDIGYIPNQIVLLHTENSTQYFPALLENYSIQIPQTSLNAMSTSYYTYGEVQGYSNWINPYLP</sequence>
<feature type="signal peptide" evidence="1">
    <location>
        <begin position="1"/>
        <end position="18"/>
    </location>
</feature>
<proteinExistence type="predicted"/>
<dbReference type="RefSeq" id="WP_058878603.1">
    <property type="nucleotide sequence ID" value="NZ_LMAI01000021.1"/>
</dbReference>
<dbReference type="AlphaFoldDB" id="A0A101CD22"/>
<evidence type="ECO:0000313" key="3">
    <source>
        <dbReference type="Proteomes" id="UP000054388"/>
    </source>
</evidence>
<reference evidence="2 3" key="1">
    <citation type="submission" date="2015-10" db="EMBL/GenBank/DDBJ databases">
        <title>Genome sequence of Chryseobacterium greenlandense.</title>
        <authorList>
            <person name="Newman J."/>
            <person name="Fischer K."/>
            <person name="Miller J."/>
        </authorList>
    </citation>
    <scope>NUCLEOTIDE SEQUENCE [LARGE SCALE GENOMIC DNA]</scope>
    <source>
        <strain evidence="2 3">UMB34</strain>
    </source>
</reference>
<comment type="caution">
    <text evidence="2">The sequence shown here is derived from an EMBL/GenBank/DDBJ whole genome shotgun (WGS) entry which is preliminary data.</text>
</comment>
<feature type="chain" id="PRO_5007094699" evidence="1">
    <location>
        <begin position="19"/>
        <end position="265"/>
    </location>
</feature>
<dbReference type="EMBL" id="LMAI01000021">
    <property type="protein sequence ID" value="KUJ53948.1"/>
    <property type="molecule type" value="Genomic_DNA"/>
</dbReference>
<dbReference type="Proteomes" id="UP000054388">
    <property type="component" value="Unassembled WGS sequence"/>
</dbReference>
<name>A0A101CD22_9FLAO</name>
<organism evidence="2 3">
    <name type="scientific">Chryseobacterium aquaticum subsp. greenlandense</name>
    <dbReference type="NCBI Taxonomy" id="345663"/>
    <lineage>
        <taxon>Bacteria</taxon>
        <taxon>Pseudomonadati</taxon>
        <taxon>Bacteroidota</taxon>
        <taxon>Flavobacteriia</taxon>
        <taxon>Flavobacteriales</taxon>
        <taxon>Weeksellaceae</taxon>
        <taxon>Chryseobacterium group</taxon>
        <taxon>Chryseobacterium</taxon>
    </lineage>
</organism>